<reference evidence="5 6" key="1">
    <citation type="submission" date="2019-08" db="EMBL/GenBank/DDBJ databases">
        <title>In-depth cultivation of the pig gut microbiome towards novel bacterial diversity and tailored functional studies.</title>
        <authorList>
            <person name="Wylensek D."/>
            <person name="Hitch T.C.A."/>
            <person name="Clavel T."/>
        </authorList>
    </citation>
    <scope>NUCLEOTIDE SEQUENCE [LARGE SCALE GENOMIC DNA]</scope>
    <source>
        <strain evidence="5 6">WCA-389-WT-5B</strain>
    </source>
</reference>
<dbReference type="PRINTS" id="PR00035">
    <property type="entry name" value="HTHGNTR"/>
</dbReference>
<dbReference type="InterPro" id="IPR000524">
    <property type="entry name" value="Tscrpt_reg_HTH_GntR"/>
</dbReference>
<dbReference type="PANTHER" id="PTHR43537">
    <property type="entry name" value="TRANSCRIPTIONAL REGULATOR, GNTR FAMILY"/>
    <property type="match status" value="1"/>
</dbReference>
<keyword evidence="1" id="KW-0805">Transcription regulation</keyword>
<dbReference type="GO" id="GO:0003700">
    <property type="term" value="F:DNA-binding transcription factor activity"/>
    <property type="evidence" value="ECO:0007669"/>
    <property type="project" value="InterPro"/>
</dbReference>
<evidence type="ECO:0000256" key="3">
    <source>
        <dbReference type="ARBA" id="ARBA00023163"/>
    </source>
</evidence>
<evidence type="ECO:0000259" key="4">
    <source>
        <dbReference type="PROSITE" id="PS50949"/>
    </source>
</evidence>
<protein>
    <submittedName>
        <fullName evidence="5">GntR family transcriptional regulator</fullName>
    </submittedName>
</protein>
<dbReference type="InterPro" id="IPR036388">
    <property type="entry name" value="WH-like_DNA-bd_sf"/>
</dbReference>
<dbReference type="Pfam" id="PF07729">
    <property type="entry name" value="FCD"/>
    <property type="match status" value="1"/>
</dbReference>
<feature type="domain" description="HTH gntR-type" evidence="4">
    <location>
        <begin position="14"/>
        <end position="81"/>
    </location>
</feature>
<dbReference type="InterPro" id="IPR011711">
    <property type="entry name" value="GntR_C"/>
</dbReference>
<dbReference type="PRINTS" id="PR00033">
    <property type="entry name" value="HTHASNC"/>
</dbReference>
<keyword evidence="2" id="KW-0238">DNA-binding</keyword>
<dbReference type="PROSITE" id="PS50949">
    <property type="entry name" value="HTH_GNTR"/>
    <property type="match status" value="1"/>
</dbReference>
<dbReference type="OrthoDB" id="9781630at2"/>
<dbReference type="Proteomes" id="UP000441455">
    <property type="component" value="Unassembled WGS sequence"/>
</dbReference>
<dbReference type="InterPro" id="IPR000485">
    <property type="entry name" value="AsnC-type_HTH_dom"/>
</dbReference>
<dbReference type="EMBL" id="VULN01000001">
    <property type="protein sequence ID" value="MSS81169.1"/>
    <property type="molecule type" value="Genomic_DNA"/>
</dbReference>
<evidence type="ECO:0000313" key="6">
    <source>
        <dbReference type="Proteomes" id="UP000441455"/>
    </source>
</evidence>
<dbReference type="SMART" id="SM00895">
    <property type="entry name" value="FCD"/>
    <property type="match status" value="1"/>
</dbReference>
<proteinExistence type="predicted"/>
<dbReference type="SMART" id="SM00345">
    <property type="entry name" value="HTH_GNTR"/>
    <property type="match status" value="1"/>
</dbReference>
<evidence type="ECO:0000256" key="2">
    <source>
        <dbReference type="ARBA" id="ARBA00023125"/>
    </source>
</evidence>
<dbReference type="InterPro" id="IPR036390">
    <property type="entry name" value="WH_DNA-bd_sf"/>
</dbReference>
<dbReference type="Gene3D" id="1.20.120.530">
    <property type="entry name" value="GntR ligand-binding domain-like"/>
    <property type="match status" value="1"/>
</dbReference>
<dbReference type="PANTHER" id="PTHR43537:SF24">
    <property type="entry name" value="GLUCONATE OPERON TRANSCRIPTIONAL REPRESSOR"/>
    <property type="match status" value="1"/>
</dbReference>
<dbReference type="RefSeq" id="WP_022486602.1">
    <property type="nucleotide sequence ID" value="NZ_VULN01000001.1"/>
</dbReference>
<dbReference type="InterPro" id="IPR008920">
    <property type="entry name" value="TF_FadR/GntR_C"/>
</dbReference>
<evidence type="ECO:0000256" key="1">
    <source>
        <dbReference type="ARBA" id="ARBA00023015"/>
    </source>
</evidence>
<accession>A0A6N7VHS3</accession>
<sequence>MVRQLKQIPLDNYRPLRDVVVDNIRQAIISGQFPAGMRLMELQLAEEMGVSRTPVREAIRKMELEGLVVMIPRRGAYVADISIKDINEVYEIRTALDVLAAGLAAERIGDDEIKEMKTLLDADKPLVAAKDYPRIIENDTAFHDVIYKASRNRRCMNIISNLREQITAIRGRSMPYPGRLDDMIKEHQAIYDAIAQRSVDKAQKAVRTHMENAERTLLKVIEAKEKEHADQKAGNKKEGNA</sequence>
<dbReference type="SUPFAM" id="SSF48008">
    <property type="entry name" value="GntR ligand-binding domain-like"/>
    <property type="match status" value="1"/>
</dbReference>
<dbReference type="SUPFAM" id="SSF46785">
    <property type="entry name" value="Winged helix' DNA-binding domain"/>
    <property type="match status" value="1"/>
</dbReference>
<dbReference type="GO" id="GO:0043565">
    <property type="term" value="F:sequence-specific DNA binding"/>
    <property type="evidence" value="ECO:0007669"/>
    <property type="project" value="InterPro"/>
</dbReference>
<keyword evidence="3" id="KW-0804">Transcription</keyword>
<dbReference type="Gene3D" id="1.10.10.10">
    <property type="entry name" value="Winged helix-like DNA-binding domain superfamily/Winged helix DNA-binding domain"/>
    <property type="match status" value="1"/>
</dbReference>
<dbReference type="CDD" id="cd07377">
    <property type="entry name" value="WHTH_GntR"/>
    <property type="match status" value="1"/>
</dbReference>
<organism evidence="5 6">
    <name type="scientific">Acidaminococcus fermentans</name>
    <dbReference type="NCBI Taxonomy" id="905"/>
    <lineage>
        <taxon>Bacteria</taxon>
        <taxon>Bacillati</taxon>
        <taxon>Bacillota</taxon>
        <taxon>Negativicutes</taxon>
        <taxon>Acidaminococcales</taxon>
        <taxon>Acidaminococcaceae</taxon>
        <taxon>Acidaminococcus</taxon>
    </lineage>
</organism>
<gene>
    <name evidence="5" type="ORF">FX155_00820</name>
</gene>
<evidence type="ECO:0000313" key="5">
    <source>
        <dbReference type="EMBL" id="MSS81169.1"/>
    </source>
</evidence>
<name>A0A6N7VHS3_ACIFE</name>
<comment type="caution">
    <text evidence="5">The sequence shown here is derived from an EMBL/GenBank/DDBJ whole genome shotgun (WGS) entry which is preliminary data.</text>
</comment>
<dbReference type="Pfam" id="PF00392">
    <property type="entry name" value="GntR"/>
    <property type="match status" value="1"/>
</dbReference>
<dbReference type="AlphaFoldDB" id="A0A6N7VHS3"/>